<dbReference type="SUPFAM" id="SSF50978">
    <property type="entry name" value="WD40 repeat-like"/>
    <property type="match status" value="1"/>
</dbReference>
<dbReference type="InterPro" id="IPR036322">
    <property type="entry name" value="WD40_repeat_dom_sf"/>
</dbReference>
<dbReference type="InterPro" id="IPR001680">
    <property type="entry name" value="WD40_rpt"/>
</dbReference>
<sequence length="393" mass="42799">MASLDHTFRRKCRATTSARHTSSSSSDGKPQRAFRQALFSPDGTSVITRSQDNRLRTFVLPTDLLEESNDPKQLISHSSWQSGSNIQSHALYPGFDLQNPATTLVLSGSAHVPITLRNALHYSTIHGSYPLVRSQTEAHLSARSLIFTRNGEHFLAGSENALAVFDCSRAGEAPMKFTRLTPARKSHRGGLHGLTRKAFVSAMSTSCEGVFALGTTQREVALYDHDGLGSWASTFNVEGPGNGVTDLKWSPDGTYLLVGERQSDRIQIFDIRNTQQKVVDLVGRSADTPQPLYMDVVHTASGYEVWTGGTDGQVRMWSNPGNSAGEHPPDAELHLHDAPVASAIWHSSGSVLATASGQHFSPSRADESDSEDESSHGYQHHSVPDNTLKIWSV</sequence>
<evidence type="ECO:0000259" key="2">
    <source>
        <dbReference type="Pfam" id="PF12894"/>
    </source>
</evidence>
<feature type="region of interest" description="Disordered" evidence="1">
    <location>
        <begin position="1"/>
        <end position="31"/>
    </location>
</feature>
<dbReference type="InterPro" id="IPR051150">
    <property type="entry name" value="SWT21/TCAB1_mRNA_Telomere"/>
</dbReference>
<dbReference type="Proteomes" id="UP000070133">
    <property type="component" value="Unassembled WGS sequence"/>
</dbReference>
<evidence type="ECO:0000313" key="3">
    <source>
        <dbReference type="EMBL" id="KXS99758.1"/>
    </source>
</evidence>
<evidence type="ECO:0000256" key="1">
    <source>
        <dbReference type="SAM" id="MobiDB-lite"/>
    </source>
</evidence>
<accession>A0A139HBL7</accession>
<feature type="compositionally biased region" description="Low complexity" evidence="1">
    <location>
        <begin position="14"/>
        <end position="26"/>
    </location>
</feature>
<gene>
    <name evidence="3" type="ORF">AC578_10422</name>
</gene>
<name>A0A139HBL7_9PEZI</name>
<dbReference type="InterPro" id="IPR024977">
    <property type="entry name" value="Apc4-like_WD40_dom"/>
</dbReference>
<feature type="domain" description="Anaphase-promoting complex subunit 4-like WD40" evidence="2">
    <location>
        <begin position="211"/>
        <end position="275"/>
    </location>
</feature>
<dbReference type="Gene3D" id="2.130.10.10">
    <property type="entry name" value="YVTN repeat-like/Quinoprotein amine dehydrogenase"/>
    <property type="match status" value="1"/>
</dbReference>
<organism evidence="3 4">
    <name type="scientific">Pseudocercospora eumusae</name>
    <dbReference type="NCBI Taxonomy" id="321146"/>
    <lineage>
        <taxon>Eukaryota</taxon>
        <taxon>Fungi</taxon>
        <taxon>Dikarya</taxon>
        <taxon>Ascomycota</taxon>
        <taxon>Pezizomycotina</taxon>
        <taxon>Dothideomycetes</taxon>
        <taxon>Dothideomycetidae</taxon>
        <taxon>Mycosphaerellales</taxon>
        <taxon>Mycosphaerellaceae</taxon>
        <taxon>Pseudocercospora</taxon>
    </lineage>
</organism>
<dbReference type="Pfam" id="PF12894">
    <property type="entry name" value="ANAPC4_WD40"/>
    <property type="match status" value="1"/>
</dbReference>
<keyword evidence="4" id="KW-1185">Reference proteome</keyword>
<protein>
    <recommendedName>
        <fullName evidence="2">Anaphase-promoting complex subunit 4-like WD40 domain-containing protein</fullName>
    </recommendedName>
</protein>
<reference evidence="3 4" key="1">
    <citation type="submission" date="2015-07" db="EMBL/GenBank/DDBJ databases">
        <title>Comparative genomics of the Sigatoka disease complex on banana suggests a link between parallel evolutionary changes in Pseudocercospora fijiensis and Pseudocercospora eumusae and increased virulence on the banana host.</title>
        <authorList>
            <person name="Chang T.-C."/>
            <person name="Salvucci A."/>
            <person name="Crous P.W."/>
            <person name="Stergiopoulos I."/>
        </authorList>
    </citation>
    <scope>NUCLEOTIDE SEQUENCE [LARGE SCALE GENOMIC DNA]</scope>
    <source>
        <strain evidence="3 4">CBS 114824</strain>
    </source>
</reference>
<dbReference type="STRING" id="321146.A0A139HBL7"/>
<feature type="region of interest" description="Disordered" evidence="1">
    <location>
        <begin position="355"/>
        <end position="393"/>
    </location>
</feature>
<comment type="caution">
    <text evidence="3">The sequence shown here is derived from an EMBL/GenBank/DDBJ whole genome shotgun (WGS) entry which is preliminary data.</text>
</comment>
<dbReference type="PANTHER" id="PTHR13211:SF0">
    <property type="entry name" value="TELOMERASE CAJAL BODY PROTEIN 1"/>
    <property type="match status" value="1"/>
</dbReference>
<dbReference type="OrthoDB" id="239865at2759"/>
<dbReference type="PANTHER" id="PTHR13211">
    <property type="entry name" value="TELOMERASE CAJAL BODY PROTEIN 1"/>
    <property type="match status" value="1"/>
</dbReference>
<dbReference type="AlphaFoldDB" id="A0A139HBL7"/>
<dbReference type="InterPro" id="IPR015943">
    <property type="entry name" value="WD40/YVTN_repeat-like_dom_sf"/>
</dbReference>
<evidence type="ECO:0000313" key="4">
    <source>
        <dbReference type="Proteomes" id="UP000070133"/>
    </source>
</evidence>
<dbReference type="EMBL" id="LFZN01000087">
    <property type="protein sequence ID" value="KXS99758.1"/>
    <property type="molecule type" value="Genomic_DNA"/>
</dbReference>
<proteinExistence type="predicted"/>
<dbReference type="SMART" id="SM00320">
    <property type="entry name" value="WD40"/>
    <property type="match status" value="5"/>
</dbReference>